<dbReference type="RefSeq" id="WP_168455206.1">
    <property type="nucleotide sequence ID" value="NZ_CP042875.1"/>
</dbReference>
<gene>
    <name evidence="1" type="ORF">FRY47_28685</name>
</gene>
<evidence type="ECO:0000313" key="1">
    <source>
        <dbReference type="EMBL" id="QEF20276.1"/>
    </source>
</evidence>
<geneLocation type="plasmid" evidence="1">
    <name>unnamed1</name>
</geneLocation>
<reference evidence="1" key="1">
    <citation type="submission" date="2019-08" db="EMBL/GenBank/DDBJ databases">
        <title>Antibiosis Participates in the Biocontrol of Bucillus cereus 0-9 Against Rice Sheath Blight.</title>
        <authorList>
            <person name="Wang G."/>
            <person name="Liu F."/>
        </authorList>
    </citation>
    <scope>NUCLEOTIDE SEQUENCE</scope>
    <source>
        <strain evidence="1">09</strain>
        <plasmid evidence="1">unnamed1</plasmid>
    </source>
</reference>
<organism evidence="1">
    <name type="scientific">Bacillus cereus</name>
    <dbReference type="NCBI Taxonomy" id="1396"/>
    <lineage>
        <taxon>Bacteria</taxon>
        <taxon>Bacillati</taxon>
        <taxon>Bacillota</taxon>
        <taxon>Bacilli</taxon>
        <taxon>Bacillales</taxon>
        <taxon>Bacillaceae</taxon>
        <taxon>Bacillus</taxon>
        <taxon>Bacillus cereus group</taxon>
    </lineage>
</organism>
<dbReference type="AlphaFoldDB" id="A0A5B9HW72"/>
<proteinExistence type="predicted"/>
<accession>A0A5B9HW72</accession>
<dbReference type="EMBL" id="CP042875">
    <property type="protein sequence ID" value="QEF20276.1"/>
    <property type="molecule type" value="Genomic_DNA"/>
</dbReference>
<name>A0A5B9HW72_BACCE</name>
<keyword evidence="1" id="KW-0614">Plasmid</keyword>
<sequence>MEEHNLEGNREKIIEFWETCYKYYKNRELNGLSISKEDAILLSDSLNLISILDDIDREDYYRLKIAIPYAEDNFNSYGIIQNLHEKINPSDYVEKN</sequence>
<protein>
    <submittedName>
        <fullName evidence="1">Uncharacterized protein</fullName>
    </submittedName>
</protein>